<gene>
    <name evidence="2" type="ORF">IWQ62_006426</name>
</gene>
<evidence type="ECO:0000313" key="2">
    <source>
        <dbReference type="EMBL" id="KAJ1951437.1"/>
    </source>
</evidence>
<reference evidence="2" key="1">
    <citation type="submission" date="2022-07" db="EMBL/GenBank/DDBJ databases">
        <title>Phylogenomic reconstructions and comparative analyses of Kickxellomycotina fungi.</title>
        <authorList>
            <person name="Reynolds N.K."/>
            <person name="Stajich J.E."/>
            <person name="Barry K."/>
            <person name="Grigoriev I.V."/>
            <person name="Crous P."/>
            <person name="Smith M.E."/>
        </authorList>
    </citation>
    <scope>NUCLEOTIDE SEQUENCE</scope>
    <source>
        <strain evidence="2">RSA 1196</strain>
    </source>
</reference>
<dbReference type="EMBL" id="JANBPY010003503">
    <property type="protein sequence ID" value="KAJ1951437.1"/>
    <property type="molecule type" value="Genomic_DNA"/>
</dbReference>
<protein>
    <submittedName>
        <fullName evidence="2">Uncharacterized protein</fullName>
    </submittedName>
</protein>
<organism evidence="2 3">
    <name type="scientific">Dispira parvispora</name>
    <dbReference type="NCBI Taxonomy" id="1520584"/>
    <lineage>
        <taxon>Eukaryota</taxon>
        <taxon>Fungi</taxon>
        <taxon>Fungi incertae sedis</taxon>
        <taxon>Zoopagomycota</taxon>
        <taxon>Kickxellomycotina</taxon>
        <taxon>Dimargaritomycetes</taxon>
        <taxon>Dimargaritales</taxon>
        <taxon>Dimargaritaceae</taxon>
        <taxon>Dispira</taxon>
    </lineage>
</organism>
<evidence type="ECO:0000313" key="3">
    <source>
        <dbReference type="Proteomes" id="UP001150925"/>
    </source>
</evidence>
<dbReference type="Proteomes" id="UP001150925">
    <property type="component" value="Unassembled WGS sequence"/>
</dbReference>
<sequence>HASETKEKFKAQETGGRAKSPHPEGSALPATASWAKISTGKATTRISPFAEERERSGQHKLVDKSAKNRGRGSSSLASTSSSARGLKSDGKLSIKLSTKLSSKSTPKGTPKRSNLDTMDNLDTTTVPTTSEPESQPQKTPAVEPPSTEAVPTDTITPIASDNESIVQPRALSPLLLTDEHNPPQPVPTYSGSFNPFGRNILERISTTGDGYPNEGPPERDVRGLSVHTSSESAPVGHDSTFDPFRFPLGSPTSEDTAGALPPAPSKSSLDTILPNLNLNDSLLSPRLADNANMSSLRYSVTQPSPLPADPFAMTAPIRRISTTTHDPTDTMPALSSAQSPSQEDRSAMNALFSKLKLSSFHQNHSPSFASPLDSNTGLSSNGDSPHLGMTSTTSLPRKTSLLANAVGNAGLVAPPGLSRSSSQTELPVRSLDTLSSKFNSPLTGNSEGVFGNAGDVNTFGSHSVLGRNPTSGLGGTGLSSGLLGEPSSLST</sequence>
<feature type="region of interest" description="Disordered" evidence="1">
    <location>
        <begin position="322"/>
        <end position="346"/>
    </location>
</feature>
<dbReference type="OrthoDB" id="1923159at2759"/>
<accession>A0A9W8E039</accession>
<feature type="compositionally biased region" description="Low complexity" evidence="1">
    <location>
        <begin position="71"/>
        <end position="85"/>
    </location>
</feature>
<feature type="compositionally biased region" description="Low complexity" evidence="1">
    <location>
        <begin position="479"/>
        <end position="491"/>
    </location>
</feature>
<comment type="caution">
    <text evidence="2">The sequence shown here is derived from an EMBL/GenBank/DDBJ whole genome shotgun (WGS) entry which is preliminary data.</text>
</comment>
<feature type="non-terminal residue" evidence="2">
    <location>
        <position position="1"/>
    </location>
</feature>
<feature type="region of interest" description="Disordered" evidence="1">
    <location>
        <begin position="366"/>
        <end position="393"/>
    </location>
</feature>
<dbReference type="AlphaFoldDB" id="A0A9W8E039"/>
<feature type="region of interest" description="Disordered" evidence="1">
    <location>
        <begin position="439"/>
        <end position="491"/>
    </location>
</feature>
<feature type="compositionally biased region" description="Basic and acidic residues" evidence="1">
    <location>
        <begin position="1"/>
        <end position="11"/>
    </location>
</feature>
<name>A0A9W8E039_9FUNG</name>
<feature type="region of interest" description="Disordered" evidence="1">
    <location>
        <begin position="203"/>
        <end position="268"/>
    </location>
</feature>
<feature type="region of interest" description="Disordered" evidence="1">
    <location>
        <begin position="1"/>
        <end position="165"/>
    </location>
</feature>
<feature type="compositionally biased region" description="Polar residues" evidence="1">
    <location>
        <begin position="153"/>
        <end position="165"/>
    </location>
</feature>
<feature type="region of interest" description="Disordered" evidence="1">
    <location>
        <begin position="175"/>
        <end position="194"/>
    </location>
</feature>
<feature type="compositionally biased region" description="Basic and acidic residues" evidence="1">
    <location>
        <begin position="50"/>
        <end position="66"/>
    </location>
</feature>
<feature type="compositionally biased region" description="Low complexity" evidence="1">
    <location>
        <begin position="93"/>
        <end position="134"/>
    </location>
</feature>
<keyword evidence="3" id="KW-1185">Reference proteome</keyword>
<proteinExistence type="predicted"/>
<evidence type="ECO:0000256" key="1">
    <source>
        <dbReference type="SAM" id="MobiDB-lite"/>
    </source>
</evidence>
<feature type="non-terminal residue" evidence="2">
    <location>
        <position position="491"/>
    </location>
</feature>